<protein>
    <submittedName>
        <fullName evidence="2">Unnamed protein product</fullName>
    </submittedName>
</protein>
<name>A0A9W6XU93_9STRA</name>
<sequence>MVRVPGSSGDSQGFHRENTEEDVKIKTEPGNELSTKEESPPTTSKTPGSSDRQSDGGALTTRTRRDEDPTVKTEGSSSNKTPPSSHSASKKKESKTARRKLKAPGSEAGDREEPQAWTDGQLESAFHYMKASDMLDAVKILMRMLKDAGIVLGSFDANNLFDMEQSVIRETTLNRFARLAPMVGSLVPVPQEVSTPTLSQAGSSQYASATLEAGSGSDSSIDLQRMTLGPSGATMLRSRKEVPETNATPSPVPVHTTPSCMQSFFDTAMERFLKEQQQASSNLLAAAPGPADSKLSGAQNLDMKSVGSAHSHLSNDWKGLAKSFQTQYFGRGVSVARQYYHARKRSDDSPLESLYRLNVAGLRAQLSIKDGSTEARREPVDHFIETLEDRDLVNQLALLRIPEADTLEETL</sequence>
<dbReference type="EMBL" id="BSXT01001850">
    <property type="protein sequence ID" value="GMF45628.1"/>
    <property type="molecule type" value="Genomic_DNA"/>
</dbReference>
<feature type="region of interest" description="Disordered" evidence="1">
    <location>
        <begin position="1"/>
        <end position="116"/>
    </location>
</feature>
<feature type="compositionally biased region" description="Low complexity" evidence="1">
    <location>
        <begin position="40"/>
        <end position="50"/>
    </location>
</feature>
<feature type="compositionally biased region" description="Low complexity" evidence="1">
    <location>
        <begin position="76"/>
        <end position="87"/>
    </location>
</feature>
<dbReference type="OrthoDB" id="116040at2759"/>
<gene>
    <name evidence="2" type="ORF">Pfra01_001642700</name>
</gene>
<accession>A0A9W6XU93</accession>
<feature type="compositionally biased region" description="Basic and acidic residues" evidence="1">
    <location>
        <begin position="13"/>
        <end position="39"/>
    </location>
</feature>
<organism evidence="2 3">
    <name type="scientific">Phytophthora fragariaefolia</name>
    <dbReference type="NCBI Taxonomy" id="1490495"/>
    <lineage>
        <taxon>Eukaryota</taxon>
        <taxon>Sar</taxon>
        <taxon>Stramenopiles</taxon>
        <taxon>Oomycota</taxon>
        <taxon>Peronosporomycetes</taxon>
        <taxon>Peronosporales</taxon>
        <taxon>Peronosporaceae</taxon>
        <taxon>Phytophthora</taxon>
    </lineage>
</organism>
<dbReference type="Proteomes" id="UP001165121">
    <property type="component" value="Unassembled WGS sequence"/>
</dbReference>
<comment type="caution">
    <text evidence="2">The sequence shown here is derived from an EMBL/GenBank/DDBJ whole genome shotgun (WGS) entry which is preliminary data.</text>
</comment>
<evidence type="ECO:0000313" key="3">
    <source>
        <dbReference type="Proteomes" id="UP001165121"/>
    </source>
</evidence>
<evidence type="ECO:0000313" key="2">
    <source>
        <dbReference type="EMBL" id="GMF45628.1"/>
    </source>
</evidence>
<dbReference type="AlphaFoldDB" id="A0A9W6XU93"/>
<reference evidence="2" key="1">
    <citation type="submission" date="2023-04" db="EMBL/GenBank/DDBJ databases">
        <title>Phytophthora fragariaefolia NBRC 109709.</title>
        <authorList>
            <person name="Ichikawa N."/>
            <person name="Sato H."/>
            <person name="Tonouchi N."/>
        </authorList>
    </citation>
    <scope>NUCLEOTIDE SEQUENCE</scope>
    <source>
        <strain evidence="2">NBRC 109709</strain>
    </source>
</reference>
<proteinExistence type="predicted"/>
<keyword evidence="3" id="KW-1185">Reference proteome</keyword>
<evidence type="ECO:0000256" key="1">
    <source>
        <dbReference type="SAM" id="MobiDB-lite"/>
    </source>
</evidence>